<accession>A0ABZ0L994</accession>
<keyword evidence="1" id="KW-0175">Coiled coil</keyword>
<name>A0ABZ0L994_9BACL</name>
<evidence type="ECO:0000256" key="1">
    <source>
        <dbReference type="SAM" id="Coils"/>
    </source>
</evidence>
<keyword evidence="4" id="KW-1185">Reference proteome</keyword>
<dbReference type="EMBL" id="CP129118">
    <property type="protein sequence ID" value="WOV88847.1"/>
    <property type="molecule type" value="Genomic_DNA"/>
</dbReference>
<reference evidence="3 4" key="1">
    <citation type="submission" date="2023-06" db="EMBL/GenBank/DDBJ databases">
        <title>Sporosarcina sp. nov., isolated from Korean tranditional fermented seafood 'Jeotgal'.</title>
        <authorList>
            <person name="Yang A.I."/>
            <person name="Shin N.-R."/>
        </authorList>
    </citation>
    <scope>NUCLEOTIDE SEQUENCE [LARGE SCALE GENOMIC DNA]</scope>
    <source>
        <strain evidence="3 4">T2O-4</strain>
    </source>
</reference>
<evidence type="ECO:0000313" key="3">
    <source>
        <dbReference type="EMBL" id="WOV88847.1"/>
    </source>
</evidence>
<protein>
    <recommendedName>
        <fullName evidence="5">YceG-like family protein</fullName>
    </recommendedName>
</protein>
<evidence type="ECO:0000313" key="4">
    <source>
        <dbReference type="Proteomes" id="UP001303902"/>
    </source>
</evidence>
<evidence type="ECO:0000256" key="2">
    <source>
        <dbReference type="SAM" id="MobiDB-lite"/>
    </source>
</evidence>
<evidence type="ECO:0008006" key="5">
    <source>
        <dbReference type="Google" id="ProtNLM"/>
    </source>
</evidence>
<gene>
    <name evidence="3" type="ORF">QWT69_07015</name>
</gene>
<dbReference type="RefSeq" id="WP_317970326.1">
    <property type="nucleotide sequence ID" value="NZ_CP129118.1"/>
</dbReference>
<feature type="region of interest" description="Disordered" evidence="2">
    <location>
        <begin position="61"/>
        <end position="82"/>
    </location>
</feature>
<dbReference type="Proteomes" id="UP001303902">
    <property type="component" value="Chromosome"/>
</dbReference>
<sequence length="158" mass="17130">MIKLILRSVGIGCILAAGVLYFTNGDEEISSANDQKEQLKALQTELNRVKEELAVAQTLSLSKEENKESSAPLIEESESVTETVTEPIVKSVLTIEPGSNSTTVADKLERSGILVDGSELEQYLTDHQLSGRIQIGEHEVDSTMSIETIAGIITNTKK</sequence>
<proteinExistence type="predicted"/>
<feature type="coiled-coil region" evidence="1">
    <location>
        <begin position="29"/>
        <end position="59"/>
    </location>
</feature>
<organism evidence="3 4">
    <name type="scientific">Sporosarcina oncorhynchi</name>
    <dbReference type="NCBI Taxonomy" id="3056444"/>
    <lineage>
        <taxon>Bacteria</taxon>
        <taxon>Bacillati</taxon>
        <taxon>Bacillota</taxon>
        <taxon>Bacilli</taxon>
        <taxon>Bacillales</taxon>
        <taxon>Caryophanaceae</taxon>
        <taxon>Sporosarcina</taxon>
    </lineage>
</organism>
<dbReference type="Gene3D" id="3.30.1490.480">
    <property type="entry name" value="Endolytic murein transglycosylase"/>
    <property type="match status" value="1"/>
</dbReference>